<dbReference type="SUPFAM" id="SSF51905">
    <property type="entry name" value="FAD/NAD(P)-binding domain"/>
    <property type="match status" value="1"/>
</dbReference>
<dbReference type="RefSeq" id="WP_210510317.1">
    <property type="nucleotide sequence ID" value="NZ_JAFIDN010000002.1"/>
</dbReference>
<dbReference type="Proteomes" id="UP000673975">
    <property type="component" value="Unassembled WGS sequence"/>
</dbReference>
<accession>A0A8J7RK59</accession>
<dbReference type="InterPro" id="IPR036188">
    <property type="entry name" value="FAD/NAD-bd_sf"/>
</dbReference>
<organism evidence="1 2">
    <name type="scientific">Natronogracilivirga saccharolytica</name>
    <dbReference type="NCBI Taxonomy" id="2812953"/>
    <lineage>
        <taxon>Bacteria</taxon>
        <taxon>Pseudomonadati</taxon>
        <taxon>Balneolota</taxon>
        <taxon>Balneolia</taxon>
        <taxon>Balneolales</taxon>
        <taxon>Cyclonatronaceae</taxon>
        <taxon>Natronogracilivirga</taxon>
    </lineage>
</organism>
<sequence length="393" mass="44842">MESRSFDIIIAGAGASGLSLLWYLLHSEDRALRNKQILLADRQLSVIRDKTWCFWDGRFLPFEDLIHHSWKSLEVRAFGNTFTGTLSDYSYHCVKSDDYTARIFQLAREAGNVTLLEADILGFADAGGKAEMETSKGTFTAEMIFQSALKPPGLSTMKLDISLKQHFAGWHITSEKPVFDPEISTLMDFDVPQQSGVSFVYVLPFSRHDALVEYTIFSEELISDEGYAHGIESYIRERLELDSSQYKTIYTEKGTIPMEDRSYPARYCDNVWNIGTMGGLTKPSTGYTFTRIHRRNAEIAAALEAGKQPPDAAASPYRFRVYDMMLLYNLHHHPEISVTIFHELFRKNSFDNILGFLEEKTKFPQELKIFSSLPWKPFFKSIYALKHRIATGA</sequence>
<dbReference type="Gene3D" id="3.50.50.60">
    <property type="entry name" value="FAD/NAD(P)-binding domain"/>
    <property type="match status" value="1"/>
</dbReference>
<keyword evidence="2" id="KW-1185">Reference proteome</keyword>
<gene>
    <name evidence="1" type="ORF">NATSA_03090</name>
</gene>
<dbReference type="EMBL" id="JAFIDN010000002">
    <property type="protein sequence ID" value="MBP3191643.1"/>
    <property type="molecule type" value="Genomic_DNA"/>
</dbReference>
<evidence type="ECO:0000313" key="2">
    <source>
        <dbReference type="Proteomes" id="UP000673975"/>
    </source>
</evidence>
<dbReference type="AlphaFoldDB" id="A0A8J7RK59"/>
<evidence type="ECO:0008006" key="3">
    <source>
        <dbReference type="Google" id="ProtNLM"/>
    </source>
</evidence>
<dbReference type="Pfam" id="PF05834">
    <property type="entry name" value="Lycopene_cycl"/>
    <property type="match status" value="1"/>
</dbReference>
<proteinExistence type="predicted"/>
<name>A0A8J7RK59_9BACT</name>
<evidence type="ECO:0000313" key="1">
    <source>
        <dbReference type="EMBL" id="MBP3191643.1"/>
    </source>
</evidence>
<comment type="caution">
    <text evidence="1">The sequence shown here is derived from an EMBL/GenBank/DDBJ whole genome shotgun (WGS) entry which is preliminary data.</text>
</comment>
<protein>
    <recommendedName>
        <fullName evidence="3">Lycopene beta-cyclase</fullName>
    </recommendedName>
</protein>
<reference evidence="1" key="1">
    <citation type="submission" date="2021-02" db="EMBL/GenBank/DDBJ databases">
        <title>Natronogracilivirga saccharolytica gen. nov. sp. nov. a new anaerobic, haloalkiliphilic carbohydrate-fermenting bacterium from soda lake and proposing of Cyclonatronumiaceae fam. nov. in the phylum Balneolaeota.</title>
        <authorList>
            <person name="Zhilina T.N."/>
            <person name="Sorokin D.Y."/>
            <person name="Zavarzina D.G."/>
            <person name="Toshchakov S.V."/>
            <person name="Kublanov I.V."/>
        </authorList>
    </citation>
    <scope>NUCLEOTIDE SEQUENCE</scope>
    <source>
        <strain evidence="1">Z-1702</strain>
    </source>
</reference>